<evidence type="ECO:0000256" key="3">
    <source>
        <dbReference type="SAM" id="Phobius"/>
    </source>
</evidence>
<dbReference type="SUPFAM" id="SSF53955">
    <property type="entry name" value="Lysozyme-like"/>
    <property type="match status" value="1"/>
</dbReference>
<dbReference type="InterPro" id="IPR008984">
    <property type="entry name" value="SMAD_FHA_dom_sf"/>
</dbReference>
<proteinExistence type="predicted"/>
<comment type="caution">
    <text evidence="5">The sequence shown here is derived from an EMBL/GenBank/DDBJ whole genome shotgun (WGS) entry which is preliminary data.</text>
</comment>
<sequence>MEDDKTVLMRSKPAAAQADPDRTLLVGANRLAASLVDAAGRSVAGYTFTGDFRVGRSADNDIVIQDPAVSRHHCEIKFSGGSWWLHDLNSSHGLYLEGLRVPGKVKLALPATIGFGPAPFGLRLSDPAAVQKPVLPQPGAAVVIPPAEPQPQPPQHAPSRPQLTPEQIRNRLLSEQESEDMGDYTRMVRGFIREDRTVRTKSYKKWIWSLAGLLVLVAGLAVYQRFALDNARTLAINMFYDIKTLEVSLSQADIRLEQSADTLAQTLAAVNDEKLRVSQERIKEEQLRIQQEKKRLAEERERLKAMKVKYQAYLQQVDFLRLSFPTDEEYERELVTRVARGFGESELEVPEEFVAKVKQYIDNWKNSSRLQLAIRNLETNQYAPIVLSELEKEGLPAYFLYLPLQESNYDSKAVGPETRFGIAKGAWQFLATTGQEYGLAPGPLANTRDYDEQDARFDFNQATRAGAKYLKYIYGTQAQASGLLVMASYNYGHNKVRSMVENMPDNPRDKNFWKFIQQYEIPAETYDYVFYIVSAAVIGEDPKHFGFDFKPPLLAALPLPG</sequence>
<dbReference type="Pfam" id="PF00498">
    <property type="entry name" value="FHA"/>
    <property type="match status" value="1"/>
</dbReference>
<keyword evidence="3" id="KW-0472">Membrane</keyword>
<dbReference type="RefSeq" id="WP_064039191.1">
    <property type="nucleotide sequence ID" value="NZ_LUUJ01000034.1"/>
</dbReference>
<dbReference type="Pfam" id="PF01464">
    <property type="entry name" value="SLT"/>
    <property type="match status" value="1"/>
</dbReference>
<feature type="region of interest" description="Disordered" evidence="2">
    <location>
        <begin position="140"/>
        <end position="164"/>
    </location>
</feature>
<dbReference type="InterPro" id="IPR023346">
    <property type="entry name" value="Lysozyme-like_dom_sf"/>
</dbReference>
<dbReference type="PROSITE" id="PS50006">
    <property type="entry name" value="FHA_DOMAIN"/>
    <property type="match status" value="1"/>
</dbReference>
<gene>
    <name evidence="5" type="ORF">A1507_05305</name>
</gene>
<dbReference type="InterPro" id="IPR050923">
    <property type="entry name" value="Cell_Proc_Reg/RNA_Proc"/>
</dbReference>
<dbReference type="Proteomes" id="UP000077857">
    <property type="component" value="Unassembled WGS sequence"/>
</dbReference>
<evidence type="ECO:0000256" key="2">
    <source>
        <dbReference type="SAM" id="MobiDB-lite"/>
    </source>
</evidence>
<name>A0A177NRN7_9GAMM</name>
<dbReference type="Gene3D" id="2.60.200.20">
    <property type="match status" value="1"/>
</dbReference>
<protein>
    <submittedName>
        <fullName evidence="5">Forkhead-associated protein</fullName>
    </submittedName>
</protein>
<reference evidence="5 6" key="1">
    <citation type="submission" date="2016-03" db="EMBL/GenBank/DDBJ databases">
        <authorList>
            <person name="Ploux O."/>
        </authorList>
    </citation>
    <scope>NUCLEOTIDE SEQUENCE [LARGE SCALE GENOMIC DNA]</scope>
    <source>
        <strain evidence="5 6">R-45378</strain>
    </source>
</reference>
<feature type="transmembrane region" description="Helical" evidence="3">
    <location>
        <begin position="206"/>
        <end position="223"/>
    </location>
</feature>
<evidence type="ECO:0000256" key="1">
    <source>
        <dbReference type="SAM" id="Coils"/>
    </source>
</evidence>
<evidence type="ECO:0000313" key="6">
    <source>
        <dbReference type="Proteomes" id="UP000077857"/>
    </source>
</evidence>
<dbReference type="InterPro" id="IPR000253">
    <property type="entry name" value="FHA_dom"/>
</dbReference>
<feature type="compositionally biased region" description="Pro residues" evidence="2">
    <location>
        <begin position="146"/>
        <end position="156"/>
    </location>
</feature>
<dbReference type="PANTHER" id="PTHR23308">
    <property type="entry name" value="NUCLEAR INHIBITOR OF PROTEIN PHOSPHATASE-1"/>
    <property type="match status" value="1"/>
</dbReference>
<dbReference type="SUPFAM" id="SSF49879">
    <property type="entry name" value="SMAD/FHA domain"/>
    <property type="match status" value="1"/>
</dbReference>
<dbReference type="OrthoDB" id="9815002at2"/>
<dbReference type="AlphaFoldDB" id="A0A177NRN7"/>
<feature type="domain" description="FHA" evidence="4">
    <location>
        <begin position="52"/>
        <end position="101"/>
    </location>
</feature>
<accession>A0A177NRN7</accession>
<dbReference type="CDD" id="cd00060">
    <property type="entry name" value="FHA"/>
    <property type="match status" value="1"/>
</dbReference>
<evidence type="ECO:0000313" key="5">
    <source>
        <dbReference type="EMBL" id="OAI20214.1"/>
    </source>
</evidence>
<feature type="coiled-coil region" evidence="1">
    <location>
        <begin position="275"/>
        <end position="316"/>
    </location>
</feature>
<dbReference type="Gene3D" id="1.10.530.10">
    <property type="match status" value="1"/>
</dbReference>
<keyword evidence="3" id="KW-0812">Transmembrane</keyword>
<evidence type="ECO:0000259" key="4">
    <source>
        <dbReference type="PROSITE" id="PS50006"/>
    </source>
</evidence>
<dbReference type="SMART" id="SM00240">
    <property type="entry name" value="FHA"/>
    <property type="match status" value="1"/>
</dbReference>
<dbReference type="EMBL" id="LUUJ01000034">
    <property type="protein sequence ID" value="OAI20214.1"/>
    <property type="molecule type" value="Genomic_DNA"/>
</dbReference>
<organism evidence="5 6">
    <name type="scientific">Methylomonas koyamae</name>
    <dbReference type="NCBI Taxonomy" id="702114"/>
    <lineage>
        <taxon>Bacteria</taxon>
        <taxon>Pseudomonadati</taxon>
        <taxon>Pseudomonadota</taxon>
        <taxon>Gammaproteobacteria</taxon>
        <taxon>Methylococcales</taxon>
        <taxon>Methylococcaceae</taxon>
        <taxon>Methylomonas</taxon>
    </lineage>
</organism>
<keyword evidence="1" id="KW-0175">Coiled coil</keyword>
<keyword evidence="3" id="KW-1133">Transmembrane helix</keyword>
<dbReference type="InterPro" id="IPR008258">
    <property type="entry name" value="Transglycosylase_SLT_dom_1"/>
</dbReference>